<dbReference type="PROSITE" id="PS50977">
    <property type="entry name" value="HTH_TETR_2"/>
    <property type="match status" value="1"/>
</dbReference>
<evidence type="ECO:0000259" key="5">
    <source>
        <dbReference type="PROSITE" id="PS50977"/>
    </source>
</evidence>
<keyword evidence="1" id="KW-0805">Transcription regulation</keyword>
<comment type="caution">
    <text evidence="6">The sequence shown here is derived from an EMBL/GenBank/DDBJ whole genome shotgun (WGS) entry which is preliminary data.</text>
</comment>
<dbReference type="Pfam" id="PF17940">
    <property type="entry name" value="TetR_C_31"/>
    <property type="match status" value="1"/>
</dbReference>
<organism evidence="6 7">
    <name type="scientific">Microbacterium panaciterrae</name>
    <dbReference type="NCBI Taxonomy" id="985759"/>
    <lineage>
        <taxon>Bacteria</taxon>
        <taxon>Bacillati</taxon>
        <taxon>Actinomycetota</taxon>
        <taxon>Actinomycetes</taxon>
        <taxon>Micrococcales</taxon>
        <taxon>Microbacteriaceae</taxon>
        <taxon>Microbacterium</taxon>
    </lineage>
</organism>
<dbReference type="Pfam" id="PF00440">
    <property type="entry name" value="TetR_N"/>
    <property type="match status" value="1"/>
</dbReference>
<sequence length="196" mass="21267">MAEEPQRIKYGTGREALIEAAVRVVARHGLHGMTFRKVAQEAGVNNSLVAHHFGSLSSLASAALEWSASTALNDSHLAGFLDSAEDYRSALWSTLSEERDLHVYQFEMILEASRDEAIRDHIMAMYDQYTSEVSRSMFGDSANDEDNALARAVFAALDGLVLQFVSGAIGREQVDSSVAALWNLAALATASRSASQ</sequence>
<dbReference type="Proteomes" id="UP001500731">
    <property type="component" value="Unassembled WGS sequence"/>
</dbReference>
<reference evidence="7" key="1">
    <citation type="journal article" date="2019" name="Int. J. Syst. Evol. Microbiol.">
        <title>The Global Catalogue of Microorganisms (GCM) 10K type strain sequencing project: providing services to taxonomists for standard genome sequencing and annotation.</title>
        <authorList>
            <consortium name="The Broad Institute Genomics Platform"/>
            <consortium name="The Broad Institute Genome Sequencing Center for Infectious Disease"/>
            <person name="Wu L."/>
            <person name="Ma J."/>
        </authorList>
    </citation>
    <scope>NUCLEOTIDE SEQUENCE [LARGE SCALE GENOMIC DNA]</scope>
    <source>
        <strain evidence="7">JCM 17839</strain>
    </source>
</reference>
<evidence type="ECO:0000256" key="1">
    <source>
        <dbReference type="ARBA" id="ARBA00023015"/>
    </source>
</evidence>
<dbReference type="Gene3D" id="1.10.357.10">
    <property type="entry name" value="Tetracycline Repressor, domain 2"/>
    <property type="match status" value="1"/>
</dbReference>
<dbReference type="InterPro" id="IPR009057">
    <property type="entry name" value="Homeodomain-like_sf"/>
</dbReference>
<protein>
    <recommendedName>
        <fullName evidence="5">HTH tetR-type domain-containing protein</fullName>
    </recommendedName>
</protein>
<dbReference type="SUPFAM" id="SSF46689">
    <property type="entry name" value="Homeodomain-like"/>
    <property type="match status" value="1"/>
</dbReference>
<dbReference type="PANTHER" id="PTHR30055:SF234">
    <property type="entry name" value="HTH-TYPE TRANSCRIPTIONAL REGULATOR BETI"/>
    <property type="match status" value="1"/>
</dbReference>
<evidence type="ECO:0000313" key="7">
    <source>
        <dbReference type="Proteomes" id="UP001500731"/>
    </source>
</evidence>
<gene>
    <name evidence="6" type="ORF">GCM10023171_16710</name>
</gene>
<keyword evidence="3" id="KW-0804">Transcription</keyword>
<dbReference type="RefSeq" id="WP_345186039.1">
    <property type="nucleotide sequence ID" value="NZ_BAABGP010000010.1"/>
</dbReference>
<dbReference type="InterPro" id="IPR050109">
    <property type="entry name" value="HTH-type_TetR-like_transc_reg"/>
</dbReference>
<dbReference type="SUPFAM" id="SSF48498">
    <property type="entry name" value="Tetracyclin repressor-like, C-terminal domain"/>
    <property type="match status" value="1"/>
</dbReference>
<evidence type="ECO:0000313" key="6">
    <source>
        <dbReference type="EMBL" id="GAA4484156.1"/>
    </source>
</evidence>
<keyword evidence="7" id="KW-1185">Reference proteome</keyword>
<evidence type="ECO:0000256" key="4">
    <source>
        <dbReference type="PROSITE-ProRule" id="PRU00335"/>
    </source>
</evidence>
<name>A0ABP8P9B0_9MICO</name>
<dbReference type="PRINTS" id="PR00455">
    <property type="entry name" value="HTHTETR"/>
</dbReference>
<dbReference type="InterPro" id="IPR036271">
    <property type="entry name" value="Tet_transcr_reg_TetR-rel_C_sf"/>
</dbReference>
<evidence type="ECO:0000256" key="3">
    <source>
        <dbReference type="ARBA" id="ARBA00023163"/>
    </source>
</evidence>
<keyword evidence="2 4" id="KW-0238">DNA-binding</keyword>
<dbReference type="InterPro" id="IPR041583">
    <property type="entry name" value="TetR_C_31"/>
</dbReference>
<dbReference type="PANTHER" id="PTHR30055">
    <property type="entry name" value="HTH-TYPE TRANSCRIPTIONAL REGULATOR RUTR"/>
    <property type="match status" value="1"/>
</dbReference>
<dbReference type="EMBL" id="BAABGP010000010">
    <property type="protein sequence ID" value="GAA4484156.1"/>
    <property type="molecule type" value="Genomic_DNA"/>
</dbReference>
<feature type="DNA-binding region" description="H-T-H motif" evidence="4">
    <location>
        <begin position="34"/>
        <end position="53"/>
    </location>
</feature>
<dbReference type="InterPro" id="IPR001647">
    <property type="entry name" value="HTH_TetR"/>
</dbReference>
<evidence type="ECO:0000256" key="2">
    <source>
        <dbReference type="ARBA" id="ARBA00023125"/>
    </source>
</evidence>
<proteinExistence type="predicted"/>
<feature type="domain" description="HTH tetR-type" evidence="5">
    <location>
        <begin position="11"/>
        <end position="71"/>
    </location>
</feature>
<accession>A0ABP8P9B0</accession>